<proteinExistence type="predicted"/>
<dbReference type="AlphaFoldDB" id="A0A834T3X2"/>
<dbReference type="OrthoDB" id="2442898at2759"/>
<dbReference type="EMBL" id="JAAIUW010000009">
    <property type="protein sequence ID" value="KAF7814766.1"/>
    <property type="molecule type" value="Genomic_DNA"/>
</dbReference>
<dbReference type="PANTHER" id="PTHR32166:SF121">
    <property type="entry name" value="DUF659 DOMAIN-CONTAINING PROTEIN"/>
    <property type="match status" value="1"/>
</dbReference>
<feature type="domain" description="DUF659" evidence="2">
    <location>
        <begin position="128"/>
        <end position="179"/>
    </location>
</feature>
<reference evidence="3" key="1">
    <citation type="submission" date="2020-09" db="EMBL/GenBank/DDBJ databases">
        <title>Genome-Enabled Discovery of Anthraquinone Biosynthesis in Senna tora.</title>
        <authorList>
            <person name="Kang S.-H."/>
            <person name="Pandey R.P."/>
            <person name="Lee C.-M."/>
            <person name="Sim J.-S."/>
            <person name="Jeong J.-T."/>
            <person name="Choi B.-S."/>
            <person name="Jung M."/>
            <person name="Ginzburg D."/>
            <person name="Zhao K."/>
            <person name="Won S.Y."/>
            <person name="Oh T.-J."/>
            <person name="Yu Y."/>
            <person name="Kim N.-H."/>
            <person name="Lee O.R."/>
            <person name="Lee T.-H."/>
            <person name="Bashyal P."/>
            <person name="Kim T.-S."/>
            <person name="Lee W.-H."/>
            <person name="Kawkins C."/>
            <person name="Kim C.-K."/>
            <person name="Kim J.S."/>
            <person name="Ahn B.O."/>
            <person name="Rhee S.Y."/>
            <person name="Sohng J.K."/>
        </authorList>
    </citation>
    <scope>NUCLEOTIDE SEQUENCE</scope>
    <source>
        <tissue evidence="3">Leaf</tissue>
    </source>
</reference>
<evidence type="ECO:0000313" key="3">
    <source>
        <dbReference type="EMBL" id="KAF7814766.1"/>
    </source>
</evidence>
<organism evidence="3 4">
    <name type="scientific">Senna tora</name>
    <dbReference type="NCBI Taxonomy" id="362788"/>
    <lineage>
        <taxon>Eukaryota</taxon>
        <taxon>Viridiplantae</taxon>
        <taxon>Streptophyta</taxon>
        <taxon>Embryophyta</taxon>
        <taxon>Tracheophyta</taxon>
        <taxon>Spermatophyta</taxon>
        <taxon>Magnoliopsida</taxon>
        <taxon>eudicotyledons</taxon>
        <taxon>Gunneridae</taxon>
        <taxon>Pentapetalae</taxon>
        <taxon>rosids</taxon>
        <taxon>fabids</taxon>
        <taxon>Fabales</taxon>
        <taxon>Fabaceae</taxon>
        <taxon>Caesalpinioideae</taxon>
        <taxon>Cassia clade</taxon>
        <taxon>Senna</taxon>
    </lineage>
</organism>
<sequence>MCNKKKQTEELNEAYDDQQEAEESPQSSKRVAFAEASGKKRNSTPKNYFAPRTTPGSQPTLKSVLSSKEAIYKAKMAIAKWFYDACIPFNAINSPYFQEAIDAIAAIGPGFKGPSYHELRVNLLGDWVTFVKSVDASDLVKDAQMLFNLFSEVIEWVGPSNVVHIVTDNAANYVAAGRLDIGSMPFVSGVASRASKVTIFVYNHMTFLAWLRKREGWKEIVRPGVTRFATTFITLKIIHDHKHHLQALVTHDHFVKHRLAKTAAGKTFSDIVLDNKFWNDCLIVVKIVAPIVHLLRIVDADEKPSMGYVYEGMHRAKKAIKEMFKGKKEMYKPYTDIIKARWHKHFRCDLHATAYYFNPAFFYDEKFVEKNNITQAVLRLLEIR</sequence>
<evidence type="ECO:0000313" key="4">
    <source>
        <dbReference type="Proteomes" id="UP000634136"/>
    </source>
</evidence>
<dbReference type="InterPro" id="IPR007021">
    <property type="entry name" value="DUF659"/>
</dbReference>
<protein>
    <recommendedName>
        <fullName evidence="2">DUF659 domain-containing protein</fullName>
    </recommendedName>
</protein>
<feature type="region of interest" description="Disordered" evidence="1">
    <location>
        <begin position="1"/>
        <end position="61"/>
    </location>
</feature>
<evidence type="ECO:0000256" key="1">
    <source>
        <dbReference type="SAM" id="MobiDB-lite"/>
    </source>
</evidence>
<dbReference type="SUPFAM" id="SSF53098">
    <property type="entry name" value="Ribonuclease H-like"/>
    <property type="match status" value="1"/>
</dbReference>
<accession>A0A834T3X2</accession>
<gene>
    <name evidence="3" type="ORF">G2W53_028735</name>
</gene>
<name>A0A834T3X2_9FABA</name>
<dbReference type="PANTHER" id="PTHR32166">
    <property type="entry name" value="OSJNBA0013A04.12 PROTEIN"/>
    <property type="match status" value="1"/>
</dbReference>
<evidence type="ECO:0000259" key="2">
    <source>
        <dbReference type="Pfam" id="PF04937"/>
    </source>
</evidence>
<dbReference type="Pfam" id="PF04937">
    <property type="entry name" value="DUF659"/>
    <property type="match status" value="1"/>
</dbReference>
<comment type="caution">
    <text evidence="3">The sequence shown here is derived from an EMBL/GenBank/DDBJ whole genome shotgun (WGS) entry which is preliminary data.</text>
</comment>
<dbReference type="InterPro" id="IPR012337">
    <property type="entry name" value="RNaseH-like_sf"/>
</dbReference>
<feature type="compositionally biased region" description="Acidic residues" evidence="1">
    <location>
        <begin position="10"/>
        <end position="23"/>
    </location>
</feature>
<keyword evidence="4" id="KW-1185">Reference proteome</keyword>
<dbReference type="Proteomes" id="UP000634136">
    <property type="component" value="Unassembled WGS sequence"/>
</dbReference>